<keyword evidence="2" id="KW-0472">Membrane</keyword>
<dbReference type="KEGG" id="xin:Q7W82_18295"/>
<keyword evidence="2" id="KW-1133">Transmembrane helix</keyword>
<reference evidence="4" key="3">
    <citation type="submission" date="2023-08" db="EMBL/GenBank/DDBJ databases">
        <title>Complete genome sequence of Xanthomonas indica.</title>
        <authorList>
            <person name="Patil P.B."/>
            <person name="Rana R."/>
        </authorList>
    </citation>
    <scope>NUCLEOTIDE SEQUENCE</scope>
    <source>
        <strain evidence="4">PPL560</strain>
    </source>
</reference>
<dbReference type="AlphaFoldDB" id="A0AAU8I4J9"/>
<feature type="region of interest" description="Disordered" evidence="1">
    <location>
        <begin position="60"/>
        <end position="88"/>
    </location>
</feature>
<organism evidence="4">
    <name type="scientific">Xanthomonas indica</name>
    <dbReference type="NCBI Taxonomy" id="2912242"/>
    <lineage>
        <taxon>Bacteria</taxon>
        <taxon>Pseudomonadati</taxon>
        <taxon>Pseudomonadota</taxon>
        <taxon>Gammaproteobacteria</taxon>
        <taxon>Lysobacterales</taxon>
        <taxon>Lysobacteraceae</taxon>
        <taxon>Xanthomonas</taxon>
    </lineage>
</organism>
<evidence type="ECO:0000256" key="2">
    <source>
        <dbReference type="SAM" id="Phobius"/>
    </source>
</evidence>
<dbReference type="EMBL" id="CP131914">
    <property type="protein sequence ID" value="XCI80181.1"/>
    <property type="molecule type" value="Genomic_DNA"/>
</dbReference>
<sequence>MNPNPPPPQVADALAQGQIIQAIKLLRTYTGMDLRSAKEQVDAWLLAGAARSVTELLDRHASGPAAGSRPDTAARRQASTVPEERRLPPAAELALRRGERRKAAKLVFAHYPEMSLREALDLVQRHLRSAPTLGAASAVSAGDHGGRWRWILLALLLAAAAAWWLAR</sequence>
<evidence type="ECO:0008006" key="6">
    <source>
        <dbReference type="Google" id="ProtNLM"/>
    </source>
</evidence>
<protein>
    <recommendedName>
        <fullName evidence="6">Ribosomal protein L7/L12 C-terminal domain-containing protein</fullName>
    </recommendedName>
</protein>
<dbReference type="EMBL" id="JAKJPQ010000016">
    <property type="protein sequence ID" value="MCI2263241.1"/>
    <property type="molecule type" value="Genomic_DNA"/>
</dbReference>
<accession>A0AAU8I4J9</accession>
<reference evidence="3" key="2">
    <citation type="submission" date="2022-01" db="EMBL/GenBank/DDBJ databases">
        <authorList>
            <person name="Rana R."/>
            <person name="Patil P.B."/>
        </authorList>
    </citation>
    <scope>NUCLEOTIDE SEQUENCE</scope>
    <source>
        <strain evidence="3">PPL560</strain>
    </source>
</reference>
<name>A0AAU8I4J9_9XANT</name>
<dbReference type="RefSeq" id="WP_242160969.1">
    <property type="nucleotide sequence ID" value="NZ_CP131914.1"/>
</dbReference>
<evidence type="ECO:0000313" key="5">
    <source>
        <dbReference type="Proteomes" id="UP001430647"/>
    </source>
</evidence>
<keyword evidence="5" id="KW-1185">Reference proteome</keyword>
<feature type="transmembrane region" description="Helical" evidence="2">
    <location>
        <begin position="148"/>
        <end position="166"/>
    </location>
</feature>
<keyword evidence="2" id="KW-0812">Transmembrane</keyword>
<proteinExistence type="predicted"/>
<dbReference type="Gene3D" id="3.30.1390.10">
    <property type="match status" value="1"/>
</dbReference>
<evidence type="ECO:0000313" key="4">
    <source>
        <dbReference type="EMBL" id="XCI80181.1"/>
    </source>
</evidence>
<dbReference type="InterPro" id="IPR014719">
    <property type="entry name" value="Ribosomal_bL12_C/ClpS-like"/>
</dbReference>
<evidence type="ECO:0000313" key="3">
    <source>
        <dbReference type="EMBL" id="MCI2263241.1"/>
    </source>
</evidence>
<evidence type="ECO:0000256" key="1">
    <source>
        <dbReference type="SAM" id="MobiDB-lite"/>
    </source>
</evidence>
<reference evidence="3 5" key="1">
    <citation type="journal article" date="2022" name="Curr. Microbiol.">
        <title>Xanthomonas indica sp. nov., a Novel Member of Non-Pathogenic Xanthomonas Community from Healthy Rice Seeds.</title>
        <authorList>
            <person name="Rana R."/>
            <person name="Madhavan V.N."/>
            <person name="Saroha T."/>
            <person name="Bansal K."/>
            <person name="Kaur A."/>
            <person name="Sonti R.V."/>
            <person name="Patel H.K."/>
            <person name="Patil P.B."/>
        </authorList>
    </citation>
    <scope>NUCLEOTIDE SEQUENCE [LARGE SCALE GENOMIC DNA]</scope>
    <source>
        <strain evidence="3 5">PPL560</strain>
    </source>
</reference>
<gene>
    <name evidence="3" type="ORF">L3V74_17035</name>
    <name evidence="4" type="ORF">Q7W82_18295</name>
</gene>
<dbReference type="Proteomes" id="UP001430647">
    <property type="component" value="Unassembled WGS sequence"/>
</dbReference>